<evidence type="ECO:0000313" key="2">
    <source>
        <dbReference type="EMBL" id="CUT18411.1"/>
    </source>
</evidence>
<name>A0A0S4M518_9BURK</name>
<gene>
    <name evidence="2" type="ORF">Ark11_1620</name>
</gene>
<evidence type="ECO:0000313" key="3">
    <source>
        <dbReference type="Proteomes" id="UP000198651"/>
    </source>
</evidence>
<keyword evidence="1" id="KW-1133">Transmembrane helix</keyword>
<dbReference type="EMBL" id="LN906597">
    <property type="protein sequence ID" value="CUT18411.1"/>
    <property type="molecule type" value="Genomic_DNA"/>
</dbReference>
<accession>A0A0S4M518</accession>
<sequence length="215" mass="23994">LNFRYSVGEMVSFLSVRTRSVMRITVREITVVIGNHNNISVAPLESEQADSFEIGEEAGTSSDVPRNEDMAISIPEEIGAMEEEITAEDMELRTLSQSQTVAINGEPTENMSPRALRHHGEMKIKRMKINLIALKAAGCVSLLVTIGIILLTFVQLLICEEGTKDKKKCDSLLIFFGIVLPLILLCIFIVSGCFRSHEMGRLERNYSRRQPPGNR</sequence>
<dbReference type="Proteomes" id="UP000198651">
    <property type="component" value="Chromosome I"/>
</dbReference>
<feature type="transmembrane region" description="Helical" evidence="1">
    <location>
        <begin position="173"/>
        <end position="194"/>
    </location>
</feature>
<organism evidence="2 3">
    <name type="scientific">Candidatus Ichthyocystis hellenicum</name>
    <dbReference type="NCBI Taxonomy" id="1561003"/>
    <lineage>
        <taxon>Bacteria</taxon>
        <taxon>Pseudomonadati</taxon>
        <taxon>Pseudomonadota</taxon>
        <taxon>Betaproteobacteria</taxon>
        <taxon>Burkholderiales</taxon>
        <taxon>Candidatus Ichthyocystis</taxon>
    </lineage>
</organism>
<dbReference type="STRING" id="1561003.Ark11_1620"/>
<reference evidence="3" key="1">
    <citation type="submission" date="2015-11" db="EMBL/GenBank/DDBJ databases">
        <authorList>
            <person name="Seth-Smith H.M.B."/>
        </authorList>
    </citation>
    <scope>NUCLEOTIDE SEQUENCE [LARGE SCALE GENOMIC DNA]</scope>
    <source>
        <strain evidence="3">2013Ark11</strain>
    </source>
</reference>
<protein>
    <submittedName>
        <fullName evidence="2">Putative membrane protein (Partial)</fullName>
    </submittedName>
</protein>
<feature type="transmembrane region" description="Helical" evidence="1">
    <location>
        <begin position="132"/>
        <end position="158"/>
    </location>
</feature>
<feature type="non-terminal residue" evidence="2">
    <location>
        <position position="1"/>
    </location>
</feature>
<keyword evidence="1" id="KW-0472">Membrane</keyword>
<proteinExistence type="predicted"/>
<keyword evidence="3" id="KW-1185">Reference proteome</keyword>
<keyword evidence="1" id="KW-0812">Transmembrane</keyword>
<dbReference type="AlphaFoldDB" id="A0A0S4M518"/>
<evidence type="ECO:0000256" key="1">
    <source>
        <dbReference type="SAM" id="Phobius"/>
    </source>
</evidence>